<evidence type="ECO:0000256" key="8">
    <source>
        <dbReference type="ARBA" id="ARBA00022842"/>
    </source>
</evidence>
<evidence type="ECO:0000313" key="18">
    <source>
        <dbReference type="Proteomes" id="UP000218231"/>
    </source>
</evidence>
<comment type="subcellular location">
    <subcellularLocation>
        <location evidence="2">Mitochondrion</location>
    </subcellularLocation>
</comment>
<dbReference type="InterPro" id="IPR001604">
    <property type="entry name" value="Endo_G_ENPP1-like_dom"/>
</dbReference>
<keyword evidence="4 14" id="KW-0540">Nuclease</keyword>
<dbReference type="InterPro" id="IPR040255">
    <property type="entry name" value="Non-specific_endonuclease"/>
</dbReference>
<name>A0A2A2LEQ7_9BILA</name>
<dbReference type="PROSITE" id="PS01070">
    <property type="entry name" value="NUCLEASE_NON_SPEC"/>
    <property type="match status" value="1"/>
</dbReference>
<keyword evidence="6 14" id="KW-0255">Endonuclease</keyword>
<dbReference type="FunFam" id="3.40.570.10:FF:000002">
    <property type="entry name" value="Endonuclease G, mitochondrial"/>
    <property type="match status" value="1"/>
</dbReference>
<protein>
    <recommendedName>
        <fullName evidence="14">Endonuclease</fullName>
        <ecNumber evidence="14">3.1.30.-</ecNumber>
    </recommendedName>
</protein>
<proteinExistence type="inferred from homology"/>
<evidence type="ECO:0000256" key="12">
    <source>
        <dbReference type="PIRSR" id="PIRSR640255-1"/>
    </source>
</evidence>
<dbReference type="AlphaFoldDB" id="A0A2A2LEQ7"/>
<dbReference type="PANTHER" id="PTHR13966:SF5">
    <property type="entry name" value="ENDONUCLEASE G, MITOCHONDRIAL"/>
    <property type="match status" value="1"/>
</dbReference>
<reference evidence="17 18" key="1">
    <citation type="journal article" date="2017" name="Curr. Biol.">
        <title>Genome architecture and evolution of a unichromosomal asexual nematode.</title>
        <authorList>
            <person name="Fradin H."/>
            <person name="Zegar C."/>
            <person name="Gutwein M."/>
            <person name="Lucas J."/>
            <person name="Kovtun M."/>
            <person name="Corcoran D."/>
            <person name="Baugh L.R."/>
            <person name="Kiontke K."/>
            <person name="Gunsalus K."/>
            <person name="Fitch D.H."/>
            <person name="Piano F."/>
        </authorList>
    </citation>
    <scope>NUCLEOTIDE SEQUENCE [LARGE SCALE GENOMIC DNA]</scope>
    <source>
        <strain evidence="17">PF1309</strain>
    </source>
</reference>
<comment type="cofactor">
    <cofactor evidence="1 14">
        <name>Mg(2+)</name>
        <dbReference type="ChEBI" id="CHEBI:18420"/>
    </cofactor>
</comment>
<evidence type="ECO:0000256" key="4">
    <source>
        <dbReference type="ARBA" id="ARBA00022722"/>
    </source>
</evidence>
<accession>A0A2A2LEQ7</accession>
<dbReference type="PANTHER" id="PTHR13966">
    <property type="entry name" value="ENDONUCLEASE RELATED"/>
    <property type="match status" value="1"/>
</dbReference>
<comment type="similarity">
    <text evidence="3 14">Belongs to the DNA/RNA non-specific endonuclease family.</text>
</comment>
<dbReference type="InterPro" id="IPR020821">
    <property type="entry name" value="ENPP1-3/EXOG-like_nuc-like"/>
</dbReference>
<evidence type="ECO:0000256" key="14">
    <source>
        <dbReference type="RuleBase" id="RU366055"/>
    </source>
</evidence>
<dbReference type="InterPro" id="IPR044929">
    <property type="entry name" value="DNA/RNA_non-sp_Endonuclease_sf"/>
</dbReference>
<dbReference type="GO" id="GO:0005743">
    <property type="term" value="C:mitochondrial inner membrane"/>
    <property type="evidence" value="ECO:0007669"/>
    <property type="project" value="TreeGrafter"/>
</dbReference>
<feature type="domain" description="ENPP1-3/EXOG-like endonuclease/phosphodiesterase" evidence="15">
    <location>
        <begin position="86"/>
        <end position="296"/>
    </location>
</feature>
<keyword evidence="9" id="KW-0809">Transit peptide</keyword>
<dbReference type="InterPro" id="IPR044925">
    <property type="entry name" value="His-Me_finger_sf"/>
</dbReference>
<keyword evidence="8" id="KW-0460">Magnesium</keyword>
<evidence type="ECO:0000256" key="11">
    <source>
        <dbReference type="ARBA" id="ARBA00023157"/>
    </source>
</evidence>
<feature type="domain" description="DNA/RNA non-specific endonuclease/pyrophosphatase/phosphodiesterase" evidence="16">
    <location>
        <begin position="85"/>
        <end position="296"/>
    </location>
</feature>
<dbReference type="Proteomes" id="UP000218231">
    <property type="component" value="Unassembled WGS sequence"/>
</dbReference>
<feature type="active site" description="Proton acceptor" evidence="12">
    <location>
        <position position="151"/>
    </location>
</feature>
<evidence type="ECO:0000256" key="2">
    <source>
        <dbReference type="ARBA" id="ARBA00004173"/>
    </source>
</evidence>
<dbReference type="OrthoDB" id="5418055at2759"/>
<gene>
    <name evidence="17" type="ORF">WR25_00717</name>
</gene>
<feature type="binding site" evidence="13">
    <location>
        <position position="183"/>
    </location>
    <ligand>
        <name>Mg(2+)</name>
        <dbReference type="ChEBI" id="CHEBI:18420"/>
        <note>catalytic</note>
    </ligand>
</feature>
<keyword evidence="5 13" id="KW-0479">Metal-binding</keyword>
<dbReference type="InterPro" id="IPR018524">
    <property type="entry name" value="DNA/RNA_endonuclease_AS"/>
</dbReference>
<evidence type="ECO:0000256" key="5">
    <source>
        <dbReference type="ARBA" id="ARBA00022723"/>
    </source>
</evidence>
<evidence type="ECO:0000256" key="6">
    <source>
        <dbReference type="ARBA" id="ARBA00022759"/>
    </source>
</evidence>
<evidence type="ECO:0000259" key="15">
    <source>
        <dbReference type="SMART" id="SM00477"/>
    </source>
</evidence>
<dbReference type="Gene3D" id="3.40.570.10">
    <property type="entry name" value="Extracellular Endonuclease, subunit A"/>
    <property type="match status" value="1"/>
</dbReference>
<keyword evidence="11" id="KW-1015">Disulfide bond</keyword>
<sequence length="310" mass="35139">MNRAFNFGGAFLLGAGSFLIGRYSTDFDSLRKLQAATAVSPNVPITVPLSSTPPMSPTDKLPDLPPSRASQIMKFGYPGFDNLRTFEDFVLSYDRKTRTAHWVCEHLTPDRMVYVPDIDRSKCDFRPDESIHSYFQSQNEDYRGSGYDRGHLAAAGNHRRSQNSINQTFFLTNMSPQVGKGFNRDKWNDVEKYARKLAKKHLNTYILTGPLYLARKEADGHMYVRYKVIGKSQVAVPTHFFKVILYETSPNNFELEAFLLPNEVIPDETPIEKFHVPLDAIERAAGFLIFDKIPKGALKKVNGKSIGGFW</sequence>
<dbReference type="GO" id="GO:0003676">
    <property type="term" value="F:nucleic acid binding"/>
    <property type="evidence" value="ECO:0007669"/>
    <property type="project" value="InterPro"/>
</dbReference>
<evidence type="ECO:0000256" key="10">
    <source>
        <dbReference type="ARBA" id="ARBA00023128"/>
    </source>
</evidence>
<dbReference type="GO" id="GO:0004521">
    <property type="term" value="F:RNA endonuclease activity"/>
    <property type="evidence" value="ECO:0007669"/>
    <property type="project" value="TreeGrafter"/>
</dbReference>
<organism evidence="17 18">
    <name type="scientific">Diploscapter pachys</name>
    <dbReference type="NCBI Taxonomy" id="2018661"/>
    <lineage>
        <taxon>Eukaryota</taxon>
        <taxon>Metazoa</taxon>
        <taxon>Ecdysozoa</taxon>
        <taxon>Nematoda</taxon>
        <taxon>Chromadorea</taxon>
        <taxon>Rhabditida</taxon>
        <taxon>Rhabditina</taxon>
        <taxon>Rhabditomorpha</taxon>
        <taxon>Rhabditoidea</taxon>
        <taxon>Rhabditidae</taxon>
        <taxon>Diploscapter</taxon>
    </lineage>
</organism>
<comment type="caution">
    <text evidence="17">The sequence shown here is derived from an EMBL/GenBank/DDBJ whole genome shotgun (WGS) entry which is preliminary data.</text>
</comment>
<dbReference type="GO" id="GO:0005634">
    <property type="term" value="C:nucleus"/>
    <property type="evidence" value="ECO:0007669"/>
    <property type="project" value="TreeGrafter"/>
</dbReference>
<dbReference type="EMBL" id="LIAE01006829">
    <property type="protein sequence ID" value="PAV84620.1"/>
    <property type="molecule type" value="Genomic_DNA"/>
</dbReference>
<dbReference type="GO" id="GO:0006309">
    <property type="term" value="P:apoptotic DNA fragmentation"/>
    <property type="evidence" value="ECO:0007669"/>
    <property type="project" value="TreeGrafter"/>
</dbReference>
<dbReference type="STRING" id="2018661.A0A2A2LEQ7"/>
<dbReference type="SMART" id="SM00892">
    <property type="entry name" value="Endonuclease_NS"/>
    <property type="match status" value="1"/>
</dbReference>
<dbReference type="EC" id="3.1.30.-" evidence="14"/>
<keyword evidence="7 14" id="KW-0378">Hydrolase</keyword>
<evidence type="ECO:0000256" key="3">
    <source>
        <dbReference type="ARBA" id="ARBA00010052"/>
    </source>
</evidence>
<dbReference type="Pfam" id="PF01223">
    <property type="entry name" value="Endonuclease_NS"/>
    <property type="match status" value="1"/>
</dbReference>
<dbReference type="SMART" id="SM00477">
    <property type="entry name" value="NUC"/>
    <property type="match status" value="1"/>
</dbReference>
<keyword evidence="18" id="KW-1185">Reference proteome</keyword>
<evidence type="ECO:0000259" key="16">
    <source>
        <dbReference type="SMART" id="SM00892"/>
    </source>
</evidence>
<evidence type="ECO:0000256" key="7">
    <source>
        <dbReference type="ARBA" id="ARBA00022801"/>
    </source>
</evidence>
<dbReference type="CDD" id="cd00091">
    <property type="entry name" value="NUC"/>
    <property type="match status" value="1"/>
</dbReference>
<evidence type="ECO:0000256" key="1">
    <source>
        <dbReference type="ARBA" id="ARBA00001946"/>
    </source>
</evidence>
<evidence type="ECO:0000256" key="13">
    <source>
        <dbReference type="PIRSR" id="PIRSR640255-2"/>
    </source>
</evidence>
<evidence type="ECO:0000313" key="17">
    <source>
        <dbReference type="EMBL" id="PAV84620.1"/>
    </source>
</evidence>
<evidence type="ECO:0000256" key="9">
    <source>
        <dbReference type="ARBA" id="ARBA00022946"/>
    </source>
</evidence>
<dbReference type="SUPFAM" id="SSF54060">
    <property type="entry name" value="His-Me finger endonucleases"/>
    <property type="match status" value="1"/>
</dbReference>
<dbReference type="GO" id="GO:0046872">
    <property type="term" value="F:metal ion binding"/>
    <property type="evidence" value="ECO:0007669"/>
    <property type="project" value="UniProtKB-KW"/>
</dbReference>
<dbReference type="GO" id="GO:0000014">
    <property type="term" value="F:single-stranded DNA endodeoxyribonuclease activity"/>
    <property type="evidence" value="ECO:0007669"/>
    <property type="project" value="TreeGrafter"/>
</dbReference>
<keyword evidence="10" id="KW-0496">Mitochondrion</keyword>